<dbReference type="Gene3D" id="2.120.10.60">
    <property type="entry name" value="Tricorn protease N-terminal domain"/>
    <property type="match status" value="1"/>
</dbReference>
<evidence type="ECO:0000256" key="6">
    <source>
        <dbReference type="ARBA" id="ARBA00022825"/>
    </source>
</evidence>
<evidence type="ECO:0000256" key="5">
    <source>
        <dbReference type="ARBA" id="ARBA00022801"/>
    </source>
</evidence>
<dbReference type="PANTHER" id="PTHR43253:SF1">
    <property type="entry name" value="TRICORN PROTEASE HOMOLOG 2-RELATED"/>
    <property type="match status" value="1"/>
</dbReference>
<dbReference type="PIRSF" id="PIRSF036421">
    <property type="entry name" value="Tricorn_protease"/>
    <property type="match status" value="1"/>
</dbReference>
<dbReference type="SUPFAM" id="SSF50156">
    <property type="entry name" value="PDZ domain-like"/>
    <property type="match status" value="1"/>
</dbReference>
<dbReference type="SUPFAM" id="SSF69304">
    <property type="entry name" value="Tricorn protease N-terminal domain"/>
    <property type="match status" value="1"/>
</dbReference>
<dbReference type="Gene3D" id="3.90.226.10">
    <property type="entry name" value="2-enoyl-CoA Hydratase, Chain A, domain 1"/>
    <property type="match status" value="1"/>
</dbReference>
<evidence type="ECO:0000256" key="8">
    <source>
        <dbReference type="PIRSR" id="PIRSR036421-1"/>
    </source>
</evidence>
<dbReference type="InterPro" id="IPR028204">
    <property type="entry name" value="Tricorn_C1"/>
</dbReference>
<feature type="active site" description="Charge relay system" evidence="8">
    <location>
        <position position="1029"/>
    </location>
</feature>
<comment type="subcellular location">
    <subcellularLocation>
        <location evidence="1 7">Cytoplasm</location>
    </subcellularLocation>
</comment>
<comment type="caution">
    <text evidence="12">The sequence shown here is derived from an EMBL/GenBank/DDBJ whole genome shotgun (WGS) entry which is preliminary data.</text>
</comment>
<evidence type="ECO:0000256" key="9">
    <source>
        <dbReference type="SAM" id="MobiDB-lite"/>
    </source>
</evidence>
<dbReference type="InterPro" id="IPR005151">
    <property type="entry name" value="Tail-specific_protease"/>
</dbReference>
<dbReference type="Pfam" id="PF03572">
    <property type="entry name" value="Peptidase_S41"/>
    <property type="match status" value="1"/>
</dbReference>
<reference evidence="12 13" key="1">
    <citation type="submission" date="2019-08" db="EMBL/GenBank/DDBJ databases">
        <title>In-depth cultivation of the pig gut microbiome towards novel bacterial diversity and tailored functional studies.</title>
        <authorList>
            <person name="Wylensek D."/>
            <person name="Hitch T.C.A."/>
            <person name="Clavel T."/>
        </authorList>
    </citation>
    <scope>NUCLEOTIDE SEQUENCE [LARGE SCALE GENOMIC DNA]</scope>
    <source>
        <strain evidence="12 13">LKV-178-WT-2A</strain>
    </source>
</reference>
<dbReference type="AlphaFoldDB" id="A0A7K0KEL7"/>
<dbReference type="SUPFAM" id="SSF52096">
    <property type="entry name" value="ClpP/crotonase"/>
    <property type="match status" value="1"/>
</dbReference>
<keyword evidence="6 7" id="KW-0720">Serine protease</keyword>
<gene>
    <name evidence="12" type="ORF">FYJ73_04210</name>
</gene>
<dbReference type="InterPro" id="IPR012393">
    <property type="entry name" value="Tricorn_protease"/>
</dbReference>
<dbReference type="EMBL" id="VUNG01000006">
    <property type="protein sequence ID" value="MST83880.1"/>
    <property type="molecule type" value="Genomic_DNA"/>
</dbReference>
<dbReference type="Pfam" id="PF14684">
    <property type="entry name" value="Tricorn_C1"/>
    <property type="match status" value="1"/>
</dbReference>
<dbReference type="Gene3D" id="2.120.10.30">
    <property type="entry name" value="TolB, C-terminal domain"/>
    <property type="match status" value="1"/>
</dbReference>
<sequence length="1063" mass="120865">MSAQAEEHPLWLRHCAISPDGAQIAFCYKGDIFTVPAAGGQARQLTSNAAYDGNPVWSPDGQLIAFMSNRQGSMDIYVMNKEGGTPKRLTTDSGDETPISWLDNSHVLFSAALWDEPKSIIFPSKQFPQVYEVDVNGSRPVKFSDITMEDMSLNAKGQILYHDKKGYEDTWRKHHTSPITRDIWLDDNGKFTKLTSFKGEDRNPVWNSQGDGFWYLSEQDGTFNVYQRTLNGNQAVQLTHFAGNPVRFLSASGNGKLCFSQNGELYTLLPGQQPRKVNVSIVADTNDKELLRRTLTGGATEFCLSPSGKEIAFVDHGDVFVTSTDYKTTKQITDTPEQERNICFSPDGRSLVYASERNGLWQVYRTKIKDDKEKLFTYAGDLTEEQLVKSNRTSFLPKFSPDGKTVAFVEDRGTLKTIDVKSHNVKTLMDGKYIFSYSDGDIDYQWSPDSRWIITNYIGKGGWNNADVALVPADGSQKIVDLTESGYNDGAARWALGGKAIAFASDRAGYRSHGSWGAEQDVYLMFLDLDAYEQFQMNKEEKERFDEAQKEKKKEEDKDKDKKKNRKGKKTQKNDQKDAKATPLRFDTENCRDRIVRLTVNSTDLGDFILSPGGDTLYYEARYEDGYDLWKHEMREGKTTLVMKKVNGGYLQADSTFKHLFAMSDGKIKKIDLAKSEIKNVEFEARFNDKPYQERRYLFDHIWQQVKDKFYDPKLHGIDWQGYRDNYARFLPHINNNYDFSEMVSEMLGELNASHTGCRYYPSGPSLQTAELGLLYDSHYRGDGLKVAEVIKRGPFAVRNTGVTAGCIIEKIDGQRILRDSDYTSLMDGRAGKELRVSVYNPKNGKHFDVQVRPISREAQRELLYKRWVDHNRELVDSLSHGQLAYVHVKAMDSESFRTVFSELLSDKNRNRKAAIIDERHNGGGWLHDDLCTLLSGKEYQEFIAHGKYIGRDPWNKWVKPSCVMICEDDYSNGHGFPFVYKTLGIGKLIGAPVAGTMTAVWWETLMDRSLVFGIPQVGCRDMNGQYGENHQLDPDVEVYNTPEDYLNGDDEQLEKAVATMMK</sequence>
<dbReference type="InterPro" id="IPR011659">
    <property type="entry name" value="WD40"/>
</dbReference>
<feature type="domain" description="Tricorn protease C1" evidence="11">
    <location>
        <begin position="691"/>
        <end position="749"/>
    </location>
</feature>
<evidence type="ECO:0000313" key="12">
    <source>
        <dbReference type="EMBL" id="MST83880.1"/>
    </source>
</evidence>
<dbReference type="GO" id="GO:0005737">
    <property type="term" value="C:cytoplasm"/>
    <property type="evidence" value="ECO:0007669"/>
    <property type="project" value="UniProtKB-SubCell"/>
</dbReference>
<evidence type="ECO:0000259" key="11">
    <source>
        <dbReference type="Pfam" id="PF14684"/>
    </source>
</evidence>
<accession>A0A7K0KEL7</accession>
<proteinExistence type="inferred from homology"/>
<dbReference type="Gene3D" id="2.30.42.10">
    <property type="match status" value="1"/>
</dbReference>
<dbReference type="CDD" id="cd07562">
    <property type="entry name" value="Peptidase_S41_TRI"/>
    <property type="match status" value="1"/>
</dbReference>
<keyword evidence="5 7" id="KW-0378">Hydrolase</keyword>
<evidence type="ECO:0000256" key="3">
    <source>
        <dbReference type="ARBA" id="ARBA00022490"/>
    </source>
</evidence>
<feature type="compositionally biased region" description="Basic and acidic residues" evidence="9">
    <location>
        <begin position="572"/>
        <end position="584"/>
    </location>
</feature>
<dbReference type="InterPro" id="IPR029045">
    <property type="entry name" value="ClpP/crotonase-like_dom_sf"/>
</dbReference>
<evidence type="ECO:0000313" key="13">
    <source>
        <dbReference type="Proteomes" id="UP000438914"/>
    </source>
</evidence>
<comment type="similarity">
    <text evidence="2 7">Belongs to the peptidase S41B family.</text>
</comment>
<feature type="active site" description="Charge relay system" evidence="8">
    <location>
        <position position="755"/>
    </location>
</feature>
<dbReference type="Pfam" id="PF26549">
    <property type="entry name" value="Tricorn_N"/>
    <property type="match status" value="1"/>
</dbReference>
<feature type="domain" description="Tail specific protease" evidence="10">
    <location>
        <begin position="884"/>
        <end position="1039"/>
    </location>
</feature>
<dbReference type="Gene3D" id="3.30.750.44">
    <property type="match status" value="1"/>
</dbReference>
<dbReference type="InterPro" id="IPR011042">
    <property type="entry name" value="6-blade_b-propeller_TolB-like"/>
</dbReference>
<dbReference type="Pfam" id="PF07676">
    <property type="entry name" value="PD40"/>
    <property type="match status" value="3"/>
</dbReference>
<evidence type="ECO:0000256" key="1">
    <source>
        <dbReference type="ARBA" id="ARBA00004496"/>
    </source>
</evidence>
<evidence type="ECO:0000256" key="7">
    <source>
        <dbReference type="PIRNR" id="PIRNR036421"/>
    </source>
</evidence>
<protein>
    <recommendedName>
        <fullName evidence="7">Tricorn protease homolog</fullName>
        <ecNumber evidence="7">3.4.21.-</ecNumber>
    </recommendedName>
</protein>
<keyword evidence="13" id="KW-1185">Reference proteome</keyword>
<dbReference type="SUPFAM" id="SSF82171">
    <property type="entry name" value="DPP6 N-terminal domain-like"/>
    <property type="match status" value="1"/>
</dbReference>
<evidence type="ECO:0000259" key="10">
    <source>
        <dbReference type="Pfam" id="PF03572"/>
    </source>
</evidence>
<dbReference type="Proteomes" id="UP000438914">
    <property type="component" value="Unassembled WGS sequence"/>
</dbReference>
<dbReference type="InterPro" id="IPR036034">
    <property type="entry name" value="PDZ_sf"/>
</dbReference>
<dbReference type="GO" id="GO:0006508">
    <property type="term" value="P:proteolysis"/>
    <property type="evidence" value="ECO:0007669"/>
    <property type="project" value="UniProtKB-UniRule"/>
</dbReference>
<feature type="active site" description="Nucleophile" evidence="8">
    <location>
        <position position="972"/>
    </location>
</feature>
<feature type="compositionally biased region" description="Basic and acidic residues" evidence="9">
    <location>
        <begin position="543"/>
        <end position="562"/>
    </location>
</feature>
<organism evidence="12 13">
    <name type="scientific">Hallella mizrahii</name>
    <dbReference type="NCBI Taxonomy" id="2606637"/>
    <lineage>
        <taxon>Bacteria</taxon>
        <taxon>Pseudomonadati</taxon>
        <taxon>Bacteroidota</taxon>
        <taxon>Bacteroidia</taxon>
        <taxon>Bacteroidales</taxon>
        <taxon>Prevotellaceae</taxon>
        <taxon>Hallella</taxon>
    </lineage>
</organism>
<keyword evidence="3 7" id="KW-0963">Cytoplasm</keyword>
<comment type="function">
    <text evidence="7">Degrades oligopeptides.</text>
</comment>
<feature type="region of interest" description="Disordered" evidence="9">
    <location>
        <begin position="543"/>
        <end position="584"/>
    </location>
</feature>
<keyword evidence="4 7" id="KW-0645">Protease</keyword>
<dbReference type="EC" id="3.4.21.-" evidence="7"/>
<evidence type="ECO:0000256" key="4">
    <source>
        <dbReference type="ARBA" id="ARBA00022670"/>
    </source>
</evidence>
<name>A0A7K0KEL7_9BACT</name>
<dbReference type="PANTHER" id="PTHR43253">
    <property type="entry name" value="TRICORN PROTEASE HOMOLOG 2-RELATED"/>
    <property type="match status" value="1"/>
</dbReference>
<dbReference type="GO" id="GO:0008236">
    <property type="term" value="F:serine-type peptidase activity"/>
    <property type="evidence" value="ECO:0007669"/>
    <property type="project" value="UniProtKB-UniRule"/>
</dbReference>
<evidence type="ECO:0000256" key="2">
    <source>
        <dbReference type="ARBA" id="ARBA00008524"/>
    </source>
</evidence>